<protein>
    <submittedName>
        <fullName evidence="1">Uncharacterized protein</fullName>
    </submittedName>
</protein>
<reference evidence="1" key="1">
    <citation type="journal article" date="2014" name="Int. J. Syst. Evol. Microbiol.">
        <title>Complete genome sequence of Corynebacterium casei LMG S-19264T (=DSM 44701T), isolated from a smear-ripened cheese.</title>
        <authorList>
            <consortium name="US DOE Joint Genome Institute (JGI-PGF)"/>
            <person name="Walter F."/>
            <person name="Albersmeier A."/>
            <person name="Kalinowski J."/>
            <person name="Ruckert C."/>
        </authorList>
    </citation>
    <scope>NUCLEOTIDE SEQUENCE</scope>
    <source>
        <strain evidence="1">CGMCC 4.7308</strain>
    </source>
</reference>
<name>A0A917SU49_9ACTN</name>
<dbReference type="AlphaFoldDB" id="A0A917SU49"/>
<keyword evidence="2" id="KW-1185">Reference proteome</keyword>
<accession>A0A917SU49</accession>
<sequence>MARSWASRVSRRPADTAAQAAQDGAVAAFLDLDTRQSYVADAIAAVAEVAGPAEVAGTEAALTRAWAATAQQCLDATAQYLSVSDRYSMTSTDGRPTGVDPAAAQHAFVEAHRKLADAAAAVDAFYRSHATELERGRSARAATPRIAEQARAAATAAERALTGAEADEVAYPSVLAAAGELVSALAALNLAEPAGRTGPIRTAAAAVESAAADVQERISTARGLLPAVRASRSSVRTRIEAVTTRLQGLPATRSALLREFSAACSRDLTGVDGRARAAVDRAEEEWRRSGTALDGGRPEEAAERLTAARAALTEAEGLEQSLVERLRVLRRTRDDPEAAAKSARFRLRDAQLLVVDRGLVREWGSVLDAQVARIDRAVAELTGPHPDYWAYLQALAAVESFVKGVVERVRSESR</sequence>
<evidence type="ECO:0000313" key="2">
    <source>
        <dbReference type="Proteomes" id="UP000655208"/>
    </source>
</evidence>
<dbReference type="EMBL" id="BMNA01000003">
    <property type="protein sequence ID" value="GGL97306.1"/>
    <property type="molecule type" value="Genomic_DNA"/>
</dbReference>
<gene>
    <name evidence="1" type="ORF">GCM10011594_16280</name>
</gene>
<comment type="caution">
    <text evidence="1">The sequence shown here is derived from an EMBL/GenBank/DDBJ whole genome shotgun (WGS) entry which is preliminary data.</text>
</comment>
<evidence type="ECO:0000313" key="1">
    <source>
        <dbReference type="EMBL" id="GGL97306.1"/>
    </source>
</evidence>
<organism evidence="1 2">
    <name type="scientific">Nakamurella endophytica</name>
    <dbReference type="NCBI Taxonomy" id="1748367"/>
    <lineage>
        <taxon>Bacteria</taxon>
        <taxon>Bacillati</taxon>
        <taxon>Actinomycetota</taxon>
        <taxon>Actinomycetes</taxon>
        <taxon>Nakamurellales</taxon>
        <taxon>Nakamurellaceae</taxon>
        <taxon>Nakamurella</taxon>
    </lineage>
</organism>
<proteinExistence type="predicted"/>
<dbReference type="Proteomes" id="UP000655208">
    <property type="component" value="Unassembled WGS sequence"/>
</dbReference>
<reference evidence="1" key="2">
    <citation type="submission" date="2020-09" db="EMBL/GenBank/DDBJ databases">
        <authorList>
            <person name="Sun Q."/>
            <person name="Zhou Y."/>
        </authorList>
    </citation>
    <scope>NUCLEOTIDE SEQUENCE</scope>
    <source>
        <strain evidence="1">CGMCC 4.7308</strain>
    </source>
</reference>
<dbReference type="RefSeq" id="WP_188941038.1">
    <property type="nucleotide sequence ID" value="NZ_BMNA01000003.1"/>
</dbReference>